<proteinExistence type="predicted"/>
<feature type="region of interest" description="Disordered" evidence="1">
    <location>
        <begin position="69"/>
        <end position="91"/>
    </location>
</feature>
<dbReference type="EMBL" id="BMAO01019461">
    <property type="protein sequence ID" value="GFR30691.1"/>
    <property type="molecule type" value="Genomic_DNA"/>
</dbReference>
<keyword evidence="3" id="KW-1185">Reference proteome</keyword>
<evidence type="ECO:0000256" key="1">
    <source>
        <dbReference type="SAM" id="MobiDB-lite"/>
    </source>
</evidence>
<dbReference type="Proteomes" id="UP000887116">
    <property type="component" value="Unassembled WGS sequence"/>
</dbReference>
<comment type="caution">
    <text evidence="2">The sequence shown here is derived from an EMBL/GenBank/DDBJ whole genome shotgun (WGS) entry which is preliminary data.</text>
</comment>
<protein>
    <submittedName>
        <fullName evidence="2">Uncharacterized protein</fullName>
    </submittedName>
</protein>
<evidence type="ECO:0000313" key="2">
    <source>
        <dbReference type="EMBL" id="GFR30691.1"/>
    </source>
</evidence>
<gene>
    <name evidence="2" type="ORF">TNCT_488891</name>
</gene>
<name>A0A8X6HV41_TRICU</name>
<evidence type="ECO:0000313" key="3">
    <source>
        <dbReference type="Proteomes" id="UP000887116"/>
    </source>
</evidence>
<reference evidence="2" key="1">
    <citation type="submission" date="2020-07" db="EMBL/GenBank/DDBJ databases">
        <title>Multicomponent nature underlies the extraordinary mechanical properties of spider dragline silk.</title>
        <authorList>
            <person name="Kono N."/>
            <person name="Nakamura H."/>
            <person name="Mori M."/>
            <person name="Yoshida Y."/>
            <person name="Ohtoshi R."/>
            <person name="Malay A.D."/>
            <person name="Moran D.A.P."/>
            <person name="Tomita M."/>
            <person name="Numata K."/>
            <person name="Arakawa K."/>
        </authorList>
    </citation>
    <scope>NUCLEOTIDE SEQUENCE</scope>
</reference>
<sequence>MAFKMSKTTSKRRFIKTRLQAIVRFQTCSADCFGFHELLSNCHRRTNPQKAFLVLRSTKMPQMMPRRDIFKDNFSSSPKEEEKNHQKLVSN</sequence>
<dbReference type="AlphaFoldDB" id="A0A8X6HV41"/>
<accession>A0A8X6HV41</accession>
<organism evidence="2 3">
    <name type="scientific">Trichonephila clavata</name>
    <name type="common">Joro spider</name>
    <name type="synonym">Nephila clavata</name>
    <dbReference type="NCBI Taxonomy" id="2740835"/>
    <lineage>
        <taxon>Eukaryota</taxon>
        <taxon>Metazoa</taxon>
        <taxon>Ecdysozoa</taxon>
        <taxon>Arthropoda</taxon>
        <taxon>Chelicerata</taxon>
        <taxon>Arachnida</taxon>
        <taxon>Araneae</taxon>
        <taxon>Araneomorphae</taxon>
        <taxon>Entelegynae</taxon>
        <taxon>Araneoidea</taxon>
        <taxon>Nephilidae</taxon>
        <taxon>Trichonephila</taxon>
    </lineage>
</organism>